<name>W2QTV6_PHYN3</name>
<dbReference type="Proteomes" id="UP000018817">
    <property type="component" value="Unassembled WGS sequence"/>
</dbReference>
<dbReference type="CDD" id="cd14686">
    <property type="entry name" value="bZIP"/>
    <property type="match status" value="1"/>
</dbReference>
<protein>
    <recommendedName>
        <fullName evidence="5">BZIP domain-containing protein</fullName>
    </recommendedName>
</protein>
<evidence type="ECO:0000313" key="4">
    <source>
        <dbReference type="Proteomes" id="UP000018817"/>
    </source>
</evidence>
<dbReference type="GeneID" id="20176849"/>
<evidence type="ECO:0000313" key="3">
    <source>
        <dbReference type="EMBL" id="ETN15700.1"/>
    </source>
</evidence>
<dbReference type="AlphaFoldDB" id="W2QTV6"/>
<evidence type="ECO:0000256" key="2">
    <source>
        <dbReference type="SAM" id="MobiDB-lite"/>
    </source>
</evidence>
<reference evidence="3 4" key="2">
    <citation type="submission" date="2013-11" db="EMBL/GenBank/DDBJ databases">
        <title>The Genome Sequence of Phytophthora parasitica INRA-310.</title>
        <authorList>
            <consortium name="The Broad Institute Genomics Platform"/>
            <person name="Russ C."/>
            <person name="Tyler B."/>
            <person name="Panabieres F."/>
            <person name="Shan W."/>
            <person name="Tripathy S."/>
            <person name="Grunwald N."/>
            <person name="Machado M."/>
            <person name="Johnson C.S."/>
            <person name="Arredondo F."/>
            <person name="Hong C."/>
            <person name="Coffey M."/>
            <person name="Young S.K."/>
            <person name="Zeng Q."/>
            <person name="Gargeya S."/>
            <person name="Fitzgerald M."/>
            <person name="Abouelleil A."/>
            <person name="Alvarado L."/>
            <person name="Chapman S.B."/>
            <person name="Gainer-Dewar J."/>
            <person name="Goldberg J."/>
            <person name="Griggs A."/>
            <person name="Gujja S."/>
            <person name="Hansen M."/>
            <person name="Howarth C."/>
            <person name="Imamovic A."/>
            <person name="Ireland A."/>
            <person name="Larimer J."/>
            <person name="McCowan C."/>
            <person name="Murphy C."/>
            <person name="Pearson M."/>
            <person name="Poon T.W."/>
            <person name="Priest M."/>
            <person name="Roberts A."/>
            <person name="Saif S."/>
            <person name="Shea T."/>
            <person name="Sykes S."/>
            <person name="Wortman J."/>
            <person name="Nusbaum C."/>
            <person name="Birren B."/>
        </authorList>
    </citation>
    <scope>NUCLEOTIDE SEQUENCE [LARGE SCALE GENOMIC DNA]</scope>
    <source>
        <strain evidence="3 4">INRA-310</strain>
    </source>
</reference>
<reference evidence="4" key="1">
    <citation type="submission" date="2011-12" db="EMBL/GenBank/DDBJ databases">
        <authorList>
            <consortium name="The Broad Institute Genome Sequencing Platform"/>
            <person name="Russ C."/>
            <person name="Tyler B."/>
            <person name="Panabieres F."/>
            <person name="Shan W."/>
            <person name="Tripathy S."/>
            <person name="Grunwald N."/>
            <person name="Machado M."/>
            <person name="Young S.K."/>
            <person name="Zeng Q."/>
            <person name="Gargeya S."/>
            <person name="Fitzgerald M."/>
            <person name="Haas B."/>
            <person name="Abouelleil A."/>
            <person name="Alvarado L."/>
            <person name="Arachchi H.M."/>
            <person name="Berlin A."/>
            <person name="Chapman S.B."/>
            <person name="Gearin G."/>
            <person name="Goldberg J."/>
            <person name="Griggs A."/>
            <person name="Gujja S."/>
            <person name="Hansen M."/>
            <person name="Heiman D."/>
            <person name="Howarth C."/>
            <person name="Larimer J."/>
            <person name="Lui A."/>
            <person name="MacDonald P.J.P."/>
            <person name="McCowen C."/>
            <person name="Montmayeur A."/>
            <person name="Murphy C."/>
            <person name="Neiman D."/>
            <person name="Pearson M."/>
            <person name="Priest M."/>
            <person name="Roberts A."/>
            <person name="Saif S."/>
            <person name="Shea T."/>
            <person name="Sisk P."/>
            <person name="Stolte C."/>
            <person name="Sykes S."/>
            <person name="Wortman J."/>
            <person name="Nusbaum C."/>
            <person name="Birren B."/>
        </authorList>
    </citation>
    <scope>NUCLEOTIDE SEQUENCE [LARGE SCALE GENOMIC DNA]</scope>
    <source>
        <strain evidence="4">INRA-310</strain>
    </source>
</reference>
<keyword evidence="1" id="KW-0175">Coiled coil</keyword>
<feature type="coiled-coil region" evidence="1">
    <location>
        <begin position="143"/>
        <end position="170"/>
    </location>
</feature>
<feature type="region of interest" description="Disordered" evidence="2">
    <location>
        <begin position="105"/>
        <end position="140"/>
    </location>
</feature>
<dbReference type="OMA" id="AVGINDM"/>
<gene>
    <name evidence="3" type="ORF">PPTG_06921</name>
</gene>
<dbReference type="VEuPathDB" id="FungiDB:PPTG_06921"/>
<dbReference type="OrthoDB" id="129249at2759"/>
<evidence type="ECO:0000256" key="1">
    <source>
        <dbReference type="SAM" id="Coils"/>
    </source>
</evidence>
<evidence type="ECO:0008006" key="5">
    <source>
        <dbReference type="Google" id="ProtNLM"/>
    </source>
</evidence>
<proteinExistence type="predicted"/>
<dbReference type="EMBL" id="KI669570">
    <property type="protein sequence ID" value="ETN15700.1"/>
    <property type="molecule type" value="Genomic_DNA"/>
</dbReference>
<sequence>MQNMQACPAPDALPPQRSMHTHRLLSSEIVRPVFQRDTAARSAAVKSLKRVDTHSNSSMQLPTLSMAIQQRSITADSAQAEWFLDSHYNSSSRSDDALAVAAVRASKHLRDRDTDQPQPKPKRIRVKTQRRREQCRANQARYRQKQIDLVKKVEETVQKLRADIPILELQRNTLRHGGQQDVWNVVVEYFRLFRFGVLVDLPRTGKQREAHTTNDSGNNIDNAEKKQQLAFLRSSMMEDVNLGERSGVEALMHQWRLYSSSFQNLCLQLRHIQRTTDRFVSVTATLNVTVSESTFENVFPHLKDKFLRSKLLGQHLQVPYSVCFEWDAASWRLSRVETTTNFTTPLLLVLGNLLDVSSVLTRALITRDGAVGINDM</sequence>
<dbReference type="RefSeq" id="XP_008899217.1">
    <property type="nucleotide sequence ID" value="XM_008900969.1"/>
</dbReference>
<feature type="compositionally biased region" description="Basic residues" evidence="2">
    <location>
        <begin position="120"/>
        <end position="130"/>
    </location>
</feature>
<accession>W2QTV6</accession>
<organism evidence="3 4">
    <name type="scientific">Phytophthora nicotianae (strain INRA-310)</name>
    <name type="common">Phytophthora parasitica</name>
    <dbReference type="NCBI Taxonomy" id="761204"/>
    <lineage>
        <taxon>Eukaryota</taxon>
        <taxon>Sar</taxon>
        <taxon>Stramenopiles</taxon>
        <taxon>Oomycota</taxon>
        <taxon>Peronosporomycetes</taxon>
        <taxon>Peronosporales</taxon>
        <taxon>Peronosporaceae</taxon>
        <taxon>Phytophthora</taxon>
    </lineage>
</organism>